<feature type="signal peptide" evidence="1">
    <location>
        <begin position="1"/>
        <end position="20"/>
    </location>
</feature>
<sequence length="124" mass="13849">MKLLPIALPCAFFCLCGTHAAYLSIENHSKPWTSFQDITLSANEGLLLALPIHDMDSHYLCDVVIENQAFQISVHSESPDNWIATPMVERSLPQEYVTLINEHLTTSAGLPTRPRSTVHIPLPR</sequence>
<organism evidence="2 3">
    <name type="scientific">Gymnopus androsaceus JB14</name>
    <dbReference type="NCBI Taxonomy" id="1447944"/>
    <lineage>
        <taxon>Eukaryota</taxon>
        <taxon>Fungi</taxon>
        <taxon>Dikarya</taxon>
        <taxon>Basidiomycota</taxon>
        <taxon>Agaricomycotina</taxon>
        <taxon>Agaricomycetes</taxon>
        <taxon>Agaricomycetidae</taxon>
        <taxon>Agaricales</taxon>
        <taxon>Marasmiineae</taxon>
        <taxon>Omphalotaceae</taxon>
        <taxon>Gymnopus</taxon>
    </lineage>
</organism>
<proteinExistence type="predicted"/>
<keyword evidence="1" id="KW-0732">Signal</keyword>
<reference evidence="2" key="1">
    <citation type="journal article" date="2019" name="Environ. Microbiol.">
        <title>Fungal ecological strategies reflected in gene transcription - a case study of two litter decomposers.</title>
        <authorList>
            <person name="Barbi F."/>
            <person name="Kohler A."/>
            <person name="Barry K."/>
            <person name="Baskaran P."/>
            <person name="Daum C."/>
            <person name="Fauchery L."/>
            <person name="Ihrmark K."/>
            <person name="Kuo A."/>
            <person name="LaButti K."/>
            <person name="Lipzen A."/>
            <person name="Morin E."/>
            <person name="Grigoriev I.V."/>
            <person name="Henrissat B."/>
            <person name="Lindahl B."/>
            <person name="Martin F."/>
        </authorList>
    </citation>
    <scope>NUCLEOTIDE SEQUENCE</scope>
    <source>
        <strain evidence="2">JB14</strain>
    </source>
</reference>
<dbReference type="EMBL" id="ML769456">
    <property type="protein sequence ID" value="KAE9400454.1"/>
    <property type="molecule type" value="Genomic_DNA"/>
</dbReference>
<dbReference type="AlphaFoldDB" id="A0A6A4HU53"/>
<feature type="chain" id="PRO_5025442019" evidence="1">
    <location>
        <begin position="21"/>
        <end position="124"/>
    </location>
</feature>
<keyword evidence="3" id="KW-1185">Reference proteome</keyword>
<protein>
    <submittedName>
        <fullName evidence="2">Uncharacterized protein</fullName>
    </submittedName>
</protein>
<dbReference type="Proteomes" id="UP000799118">
    <property type="component" value="Unassembled WGS sequence"/>
</dbReference>
<evidence type="ECO:0000313" key="3">
    <source>
        <dbReference type="Proteomes" id="UP000799118"/>
    </source>
</evidence>
<accession>A0A6A4HU53</accession>
<evidence type="ECO:0000313" key="2">
    <source>
        <dbReference type="EMBL" id="KAE9400454.1"/>
    </source>
</evidence>
<gene>
    <name evidence="2" type="ORF">BT96DRAFT_992967</name>
</gene>
<name>A0A6A4HU53_9AGAR</name>
<dbReference type="OrthoDB" id="2946037at2759"/>
<evidence type="ECO:0000256" key="1">
    <source>
        <dbReference type="SAM" id="SignalP"/>
    </source>
</evidence>